<keyword evidence="1" id="KW-0472">Membrane</keyword>
<name>A0A0F7L0V3_9VIRU</name>
<reference evidence="2" key="2">
    <citation type="submission" date="2015-03" db="EMBL/GenBank/DDBJ databases">
        <authorList>
            <person name="Chow C.-E.T."/>
            <person name="Winget D.M."/>
            <person name="White R.A.III."/>
            <person name="Hallam S.J."/>
            <person name="Suttle C.A."/>
        </authorList>
    </citation>
    <scope>NUCLEOTIDE SEQUENCE</scope>
    <source>
        <strain evidence="2">Anoxic3_4</strain>
    </source>
</reference>
<sequence length="76" mass="9449">MHDRHIYSSIYIPHVFFQFPFQIIRIVRVHKRRRTRFPDRLSRGCVRDRCLQIRQINNIIHHTPPEIITRNFFIKP</sequence>
<feature type="transmembrane region" description="Helical" evidence="1">
    <location>
        <begin position="6"/>
        <end position="27"/>
    </location>
</feature>
<organism evidence="2">
    <name type="scientific">uncultured marine virus</name>
    <dbReference type="NCBI Taxonomy" id="186617"/>
    <lineage>
        <taxon>Viruses</taxon>
        <taxon>environmental samples</taxon>
    </lineage>
</organism>
<proteinExistence type="predicted"/>
<reference evidence="2" key="1">
    <citation type="journal article" date="2015" name="Front. Microbiol.">
        <title>Combining genomic sequencing methods to explore viral diversity and reveal potential virus-host interactions.</title>
        <authorList>
            <person name="Chow C.E."/>
            <person name="Winget D.M."/>
            <person name="White R.A.III."/>
            <person name="Hallam S.J."/>
            <person name="Suttle C.A."/>
        </authorList>
    </citation>
    <scope>NUCLEOTIDE SEQUENCE</scope>
    <source>
        <strain evidence="2">Anoxic3_4</strain>
    </source>
</reference>
<dbReference type="EMBL" id="KR029579">
    <property type="protein sequence ID" value="AKH46174.1"/>
    <property type="molecule type" value="Genomic_DNA"/>
</dbReference>
<evidence type="ECO:0000313" key="2">
    <source>
        <dbReference type="EMBL" id="AKH46174.1"/>
    </source>
</evidence>
<protein>
    <submittedName>
        <fullName evidence="2">Uncharacterized protein</fullName>
    </submittedName>
</protein>
<accession>A0A0F7L0V3</accession>
<keyword evidence="1" id="KW-0812">Transmembrane</keyword>
<evidence type="ECO:0000256" key="1">
    <source>
        <dbReference type="SAM" id="Phobius"/>
    </source>
</evidence>
<keyword evidence="1" id="KW-1133">Transmembrane helix</keyword>